<reference evidence="7" key="2">
    <citation type="submission" date="2020-09" db="EMBL/GenBank/DDBJ databases">
        <authorList>
            <person name="Sun Q."/>
            <person name="Zhou Y."/>
        </authorList>
    </citation>
    <scope>NUCLEOTIDE SEQUENCE</scope>
    <source>
        <strain evidence="7">CGMCC 1.15758</strain>
    </source>
</reference>
<dbReference type="InterPro" id="IPR020056">
    <property type="entry name" value="Rbsml_bL25/Gln-tRNA_synth_N"/>
</dbReference>
<dbReference type="InterPro" id="IPR011035">
    <property type="entry name" value="Ribosomal_bL25/Gln-tRNA_synth"/>
</dbReference>
<dbReference type="NCBIfam" id="NF004612">
    <property type="entry name" value="PRK05943.1"/>
    <property type="match status" value="1"/>
</dbReference>
<comment type="similarity">
    <text evidence="5">Belongs to the bacterial ribosomal protein bL25 family.</text>
</comment>
<reference evidence="7" key="1">
    <citation type="journal article" date="2014" name="Int. J. Syst. Evol. Microbiol.">
        <title>Complete genome sequence of Corynebacterium casei LMG S-19264T (=DSM 44701T), isolated from a smear-ripened cheese.</title>
        <authorList>
            <consortium name="US DOE Joint Genome Institute (JGI-PGF)"/>
            <person name="Walter F."/>
            <person name="Albersmeier A."/>
            <person name="Kalinowski J."/>
            <person name="Ruckert C."/>
        </authorList>
    </citation>
    <scope>NUCLEOTIDE SEQUENCE</scope>
    <source>
        <strain evidence="7">CGMCC 1.15758</strain>
    </source>
</reference>
<organism evidence="7 8">
    <name type="scientific">Cysteiniphilum litorale</name>
    <dbReference type="NCBI Taxonomy" id="2056700"/>
    <lineage>
        <taxon>Bacteria</taxon>
        <taxon>Pseudomonadati</taxon>
        <taxon>Pseudomonadota</taxon>
        <taxon>Gammaproteobacteria</taxon>
        <taxon>Thiotrichales</taxon>
        <taxon>Fastidiosibacteraceae</taxon>
        <taxon>Cysteiniphilum</taxon>
    </lineage>
</organism>
<dbReference type="InterPro" id="IPR020055">
    <property type="entry name" value="Ribosomal_bL25_short"/>
</dbReference>
<keyword evidence="4 5" id="KW-0687">Ribonucleoprotein</keyword>
<evidence type="ECO:0000313" key="8">
    <source>
        <dbReference type="Proteomes" id="UP000636949"/>
    </source>
</evidence>
<comment type="subunit">
    <text evidence="5">Part of the 50S ribosomal subunit; part of the 5S rRNA/L5/L18/L25 subcomplex. Contacts the 5S rRNA. Binds to the 5S rRNA independently of L5 and L18.</text>
</comment>
<dbReference type="GO" id="GO:0006412">
    <property type="term" value="P:translation"/>
    <property type="evidence" value="ECO:0007669"/>
    <property type="project" value="UniProtKB-UniRule"/>
</dbReference>
<dbReference type="GO" id="GO:0003735">
    <property type="term" value="F:structural constituent of ribosome"/>
    <property type="evidence" value="ECO:0007669"/>
    <property type="project" value="InterPro"/>
</dbReference>
<dbReference type="GO" id="GO:0008097">
    <property type="term" value="F:5S rRNA binding"/>
    <property type="evidence" value="ECO:0007669"/>
    <property type="project" value="InterPro"/>
</dbReference>
<comment type="function">
    <text evidence="5">This is one of the proteins that binds to the 5S RNA in the ribosome where it forms part of the central protuberance.</text>
</comment>
<dbReference type="GO" id="GO:0022625">
    <property type="term" value="C:cytosolic large ribosomal subunit"/>
    <property type="evidence" value="ECO:0007669"/>
    <property type="project" value="TreeGrafter"/>
</dbReference>
<keyword evidence="3 5" id="KW-0689">Ribosomal protein</keyword>
<dbReference type="EMBL" id="BMJS01000007">
    <property type="protein sequence ID" value="GGF94059.1"/>
    <property type="molecule type" value="Genomic_DNA"/>
</dbReference>
<evidence type="ECO:0000256" key="1">
    <source>
        <dbReference type="ARBA" id="ARBA00022730"/>
    </source>
</evidence>
<keyword evidence="2 5" id="KW-0694">RNA-binding</keyword>
<evidence type="ECO:0000256" key="2">
    <source>
        <dbReference type="ARBA" id="ARBA00022884"/>
    </source>
</evidence>
<gene>
    <name evidence="5 7" type="primary">rplY</name>
    <name evidence="7" type="ORF">GCM10010995_09110</name>
</gene>
<dbReference type="CDD" id="cd00495">
    <property type="entry name" value="Ribosomal_L25_TL5_CTC"/>
    <property type="match status" value="1"/>
</dbReference>
<keyword evidence="1 5" id="KW-0699">rRNA-binding</keyword>
<name>A0A8J3E8T7_9GAMM</name>
<evidence type="ECO:0000313" key="7">
    <source>
        <dbReference type="EMBL" id="GGF94059.1"/>
    </source>
</evidence>
<dbReference type="HAMAP" id="MF_01336">
    <property type="entry name" value="Ribosomal_bL25"/>
    <property type="match status" value="1"/>
</dbReference>
<sequence length="119" mass="13654">MIRKFFKIKINFKYTFLRFKEIKMTEFTLHAELKTETGTGVSRRLRKAGKVPAIIYGNGSEATSITLDHNKILHATENKAFYTATVTIDINGKTESVKIKALQRHPYKPKILHADFVRA</sequence>
<evidence type="ECO:0000259" key="6">
    <source>
        <dbReference type="Pfam" id="PF01386"/>
    </source>
</evidence>
<dbReference type="PANTHER" id="PTHR33284:SF1">
    <property type="entry name" value="RIBOSOMAL PROTEIN L25_GLN-TRNA SYNTHETASE, ANTI-CODON-BINDING DOMAIN-CONTAINING PROTEIN"/>
    <property type="match status" value="1"/>
</dbReference>
<comment type="caution">
    <text evidence="7">The sequence shown here is derived from an EMBL/GenBank/DDBJ whole genome shotgun (WGS) entry which is preliminary data.</text>
</comment>
<protein>
    <recommendedName>
        <fullName evidence="5">Large ribosomal subunit protein bL25</fullName>
    </recommendedName>
</protein>
<dbReference type="InterPro" id="IPR020930">
    <property type="entry name" value="Ribosomal_uL5_bac-type"/>
</dbReference>
<dbReference type="AlphaFoldDB" id="A0A8J3E8T7"/>
<evidence type="ECO:0000256" key="3">
    <source>
        <dbReference type="ARBA" id="ARBA00022980"/>
    </source>
</evidence>
<dbReference type="FunFam" id="2.40.240.10:FF:000002">
    <property type="entry name" value="50S ribosomal protein L25"/>
    <property type="match status" value="1"/>
</dbReference>
<dbReference type="PANTHER" id="PTHR33284">
    <property type="entry name" value="RIBOSOMAL PROTEIN L25/GLN-TRNA SYNTHETASE, ANTI-CODON-BINDING DOMAIN-CONTAINING PROTEIN"/>
    <property type="match status" value="1"/>
</dbReference>
<keyword evidence="8" id="KW-1185">Reference proteome</keyword>
<accession>A0A8J3E8T7</accession>
<dbReference type="Pfam" id="PF01386">
    <property type="entry name" value="Ribosomal_L25p"/>
    <property type="match status" value="1"/>
</dbReference>
<dbReference type="Proteomes" id="UP000636949">
    <property type="component" value="Unassembled WGS sequence"/>
</dbReference>
<feature type="domain" description="Large ribosomal subunit protein bL25 L25" evidence="6">
    <location>
        <begin position="29"/>
        <end position="116"/>
    </location>
</feature>
<evidence type="ECO:0000256" key="5">
    <source>
        <dbReference type="HAMAP-Rule" id="MF_01336"/>
    </source>
</evidence>
<proteinExistence type="inferred from homology"/>
<evidence type="ECO:0000256" key="4">
    <source>
        <dbReference type="ARBA" id="ARBA00023274"/>
    </source>
</evidence>
<dbReference type="Gene3D" id="2.40.240.10">
    <property type="entry name" value="Ribosomal Protein L25, Chain P"/>
    <property type="match status" value="1"/>
</dbReference>
<dbReference type="InterPro" id="IPR029751">
    <property type="entry name" value="Ribosomal_L25_dom"/>
</dbReference>
<dbReference type="SUPFAM" id="SSF50715">
    <property type="entry name" value="Ribosomal protein L25-like"/>
    <property type="match status" value="1"/>
</dbReference>